<gene>
    <name evidence="1" type="ORF">EV653_2265</name>
</gene>
<dbReference type="OrthoDB" id="979802at2"/>
<dbReference type="RefSeq" id="WP_134101158.1">
    <property type="nucleotide sequence ID" value="NZ_SODP01000001.1"/>
</dbReference>
<accession>A0A4R8CM11</accession>
<proteinExistence type="predicted"/>
<keyword evidence="2" id="KW-1185">Reference proteome</keyword>
<name>A0A4R8CM11_9ACTN</name>
<reference evidence="1 2" key="1">
    <citation type="submission" date="2019-03" db="EMBL/GenBank/DDBJ databases">
        <title>Genomic Encyclopedia of Type Strains, Phase III (KMG-III): the genomes of soil and plant-associated and newly described type strains.</title>
        <authorList>
            <person name="Whitman W."/>
        </authorList>
    </citation>
    <scope>NUCLEOTIDE SEQUENCE [LARGE SCALE GENOMIC DNA]</scope>
    <source>
        <strain evidence="1 2">VKM Ac-2573</strain>
    </source>
</reference>
<evidence type="ECO:0000313" key="2">
    <source>
        <dbReference type="Proteomes" id="UP000295146"/>
    </source>
</evidence>
<organism evidence="1 2">
    <name type="scientific">Kribbella pratensis</name>
    <dbReference type="NCBI Taxonomy" id="2512112"/>
    <lineage>
        <taxon>Bacteria</taxon>
        <taxon>Bacillati</taxon>
        <taxon>Actinomycetota</taxon>
        <taxon>Actinomycetes</taxon>
        <taxon>Propionibacteriales</taxon>
        <taxon>Kribbellaceae</taxon>
        <taxon>Kribbella</taxon>
    </lineage>
</organism>
<evidence type="ECO:0008006" key="3">
    <source>
        <dbReference type="Google" id="ProtNLM"/>
    </source>
</evidence>
<dbReference type="EMBL" id="SODP01000001">
    <property type="protein sequence ID" value="TDW77101.1"/>
    <property type="molecule type" value="Genomic_DNA"/>
</dbReference>
<dbReference type="AlphaFoldDB" id="A0A4R8CM11"/>
<protein>
    <recommendedName>
        <fullName evidence="3">CYTH domain-containing protein</fullName>
    </recommendedName>
</protein>
<comment type="caution">
    <text evidence="1">The sequence shown here is derived from an EMBL/GenBank/DDBJ whole genome shotgun (WGS) entry which is preliminary data.</text>
</comment>
<sequence>MATQSESRVTNGVCSLEVRWIFPGRPADAVTRWFGRFPAEARLVEDVYLLDPYLPGLSVKVRGSRALEVKAYGGSPGLFEVAGRARGRLESWQKWSFPHGPPGYGSGDPACWRPVQKKRSISRFSQTGARGPGLGQEPGCAVELTEFRVRGEPWWTLGFEATGPTLALRSELEGAAAAVFTHPLPAGVELGIADSQSYAQWLRLRPGTG</sequence>
<dbReference type="Proteomes" id="UP000295146">
    <property type="component" value="Unassembled WGS sequence"/>
</dbReference>
<evidence type="ECO:0000313" key="1">
    <source>
        <dbReference type="EMBL" id="TDW77101.1"/>
    </source>
</evidence>